<keyword evidence="5 7" id="KW-0378">Hydrolase</keyword>
<keyword evidence="4 7" id="KW-0479">Metal-binding</keyword>
<name>A0AAN8N933_9PEZI</name>
<organism evidence="9 10">
    <name type="scientific">Arthrobotrys conoides</name>
    <dbReference type="NCBI Taxonomy" id="74498"/>
    <lineage>
        <taxon>Eukaryota</taxon>
        <taxon>Fungi</taxon>
        <taxon>Dikarya</taxon>
        <taxon>Ascomycota</taxon>
        <taxon>Pezizomycotina</taxon>
        <taxon>Orbiliomycetes</taxon>
        <taxon>Orbiliales</taxon>
        <taxon>Orbiliaceae</taxon>
        <taxon>Arthrobotrys</taxon>
    </lineage>
</organism>
<keyword evidence="6 7" id="KW-0862">Zinc</keyword>
<dbReference type="Gene3D" id="3.40.630.10">
    <property type="entry name" value="Zn peptidases"/>
    <property type="match status" value="1"/>
</dbReference>
<protein>
    <recommendedName>
        <fullName evidence="7">Peptide hydrolase</fullName>
        <ecNumber evidence="7">3.4.-.-</ecNumber>
    </recommendedName>
</protein>
<evidence type="ECO:0000256" key="6">
    <source>
        <dbReference type="ARBA" id="ARBA00022833"/>
    </source>
</evidence>
<evidence type="ECO:0000256" key="7">
    <source>
        <dbReference type="RuleBase" id="RU361240"/>
    </source>
</evidence>
<dbReference type="GO" id="GO:0008235">
    <property type="term" value="F:metalloexopeptidase activity"/>
    <property type="evidence" value="ECO:0007669"/>
    <property type="project" value="InterPro"/>
</dbReference>
<evidence type="ECO:0000313" key="10">
    <source>
        <dbReference type="Proteomes" id="UP001307849"/>
    </source>
</evidence>
<dbReference type="GO" id="GO:0006508">
    <property type="term" value="P:proteolysis"/>
    <property type="evidence" value="ECO:0007669"/>
    <property type="project" value="UniProtKB-KW"/>
</dbReference>
<dbReference type="Proteomes" id="UP001307849">
    <property type="component" value="Unassembled WGS sequence"/>
</dbReference>
<keyword evidence="7" id="KW-0732">Signal</keyword>
<dbReference type="InterPro" id="IPR007484">
    <property type="entry name" value="Peptidase_M28"/>
</dbReference>
<comment type="caution">
    <text evidence="9">The sequence shown here is derived from an EMBL/GenBank/DDBJ whole genome shotgun (WGS) entry which is preliminary data.</text>
</comment>
<evidence type="ECO:0000313" key="9">
    <source>
        <dbReference type="EMBL" id="KAK6508525.1"/>
    </source>
</evidence>
<evidence type="ECO:0000256" key="4">
    <source>
        <dbReference type="ARBA" id="ARBA00022723"/>
    </source>
</evidence>
<feature type="signal peptide" evidence="7">
    <location>
        <begin position="1"/>
        <end position="19"/>
    </location>
</feature>
<keyword evidence="10" id="KW-1185">Reference proteome</keyword>
<dbReference type="EC" id="3.4.-.-" evidence="7"/>
<accession>A0AAN8N933</accession>
<evidence type="ECO:0000256" key="5">
    <source>
        <dbReference type="ARBA" id="ARBA00022801"/>
    </source>
</evidence>
<dbReference type="InterPro" id="IPR045175">
    <property type="entry name" value="M28_fam"/>
</dbReference>
<keyword evidence="3 7" id="KW-0645">Protease</keyword>
<sequence>MKTQSFILPILASCHLIAAVPTLQLVESNKLRRILTISNLKAQAAALMGIATRNNGNREVGTPGDSESIDWVYNQIPTDHYNVEIQNFTFPLYHSDDAFIVDGGNVAAFCYSEADITTPITKTAELVLITGNGCQASDFAGAAGKIGIMSAIRTSSCAGEPSSAFRDRVRTAGVLGLISLTNVEFPDGILTPGPSSTLRSRQVVDPLVLCLLYQPRAQAIFDKLAPGSPPISTTIRLHRWYEDVSTANIIATTKAGNQNSVILASASLDSYATSPGMNDNGSGTIALLEIAKAFTGFSTNNAVRFCWWGGSSPGLAGSRYYLSQLSAADKAKIVMNLNGYMLGSKNFIYGVTDGDGSAGVGSVLSNPASGIIEGAFNDFFNNEENKPSVPIPVGGASDHYAFFEEEIPAGGITTGSNGRKTPAQAGLFGGTAGEHYDTCYLKACDDVSNLNFRVFLTGTKAMAHVIAKYARDITGFPFPRS</sequence>
<evidence type="ECO:0000256" key="2">
    <source>
        <dbReference type="ARBA" id="ARBA00005634"/>
    </source>
</evidence>
<dbReference type="EMBL" id="JAVHJM010000008">
    <property type="protein sequence ID" value="KAK6508525.1"/>
    <property type="molecule type" value="Genomic_DNA"/>
</dbReference>
<keyword evidence="9" id="KW-0031">Aminopeptidase</keyword>
<dbReference type="Pfam" id="PF04389">
    <property type="entry name" value="Peptidase_M28"/>
    <property type="match status" value="1"/>
</dbReference>
<feature type="chain" id="PRO_5042665609" description="Peptide hydrolase" evidence="7">
    <location>
        <begin position="20"/>
        <end position="481"/>
    </location>
</feature>
<dbReference type="PANTHER" id="PTHR12147:SF26">
    <property type="entry name" value="PEPTIDASE M28 DOMAIN-CONTAINING PROTEIN"/>
    <property type="match status" value="1"/>
</dbReference>
<proteinExistence type="inferred from homology"/>
<evidence type="ECO:0000256" key="3">
    <source>
        <dbReference type="ARBA" id="ARBA00022670"/>
    </source>
</evidence>
<feature type="domain" description="Peptidase M28" evidence="8">
    <location>
        <begin position="248"/>
        <end position="463"/>
    </location>
</feature>
<evidence type="ECO:0000256" key="1">
    <source>
        <dbReference type="ARBA" id="ARBA00001947"/>
    </source>
</evidence>
<evidence type="ECO:0000259" key="8">
    <source>
        <dbReference type="Pfam" id="PF04389"/>
    </source>
</evidence>
<gene>
    <name evidence="9" type="primary">LAP2_2</name>
    <name evidence="9" type="ORF">TWF506_010611</name>
</gene>
<comment type="similarity">
    <text evidence="2">Belongs to the peptidase M28 family. M28B subfamily.</text>
</comment>
<dbReference type="SUPFAM" id="SSF53187">
    <property type="entry name" value="Zn-dependent exopeptidases"/>
    <property type="match status" value="1"/>
</dbReference>
<dbReference type="PANTHER" id="PTHR12147">
    <property type="entry name" value="METALLOPEPTIDASE M28 FAMILY MEMBER"/>
    <property type="match status" value="1"/>
</dbReference>
<reference evidence="9 10" key="1">
    <citation type="submission" date="2019-10" db="EMBL/GenBank/DDBJ databases">
        <authorList>
            <person name="Palmer J.M."/>
        </authorList>
    </citation>
    <scope>NUCLEOTIDE SEQUENCE [LARGE SCALE GENOMIC DNA]</scope>
    <source>
        <strain evidence="9 10">TWF506</strain>
    </source>
</reference>
<dbReference type="AlphaFoldDB" id="A0AAN8N933"/>
<comment type="cofactor">
    <cofactor evidence="1">
        <name>Zn(2+)</name>
        <dbReference type="ChEBI" id="CHEBI:29105"/>
    </cofactor>
</comment>
<dbReference type="GO" id="GO:0004177">
    <property type="term" value="F:aminopeptidase activity"/>
    <property type="evidence" value="ECO:0007669"/>
    <property type="project" value="UniProtKB-KW"/>
</dbReference>
<dbReference type="GO" id="GO:0046872">
    <property type="term" value="F:metal ion binding"/>
    <property type="evidence" value="ECO:0007669"/>
    <property type="project" value="UniProtKB-KW"/>
</dbReference>